<dbReference type="GeneID" id="64623376"/>
<evidence type="ECO:0000313" key="1">
    <source>
        <dbReference type="EMBL" id="KAG1810699.1"/>
    </source>
</evidence>
<dbReference type="Proteomes" id="UP000807769">
    <property type="component" value="Unassembled WGS sequence"/>
</dbReference>
<feature type="non-terminal residue" evidence="1">
    <location>
        <position position="86"/>
    </location>
</feature>
<protein>
    <submittedName>
        <fullName evidence="1">Uncharacterized protein</fullName>
    </submittedName>
</protein>
<sequence length="86" mass="9697">GYSHVNPHLGQSQWTIPPFADHVTSSTKYDFHTEFDAQIKLLCPSPTDILDAHDALLTSKVGGTEPDFDVGDFVYLATTHRRYEYL</sequence>
<comment type="caution">
    <text evidence="1">The sequence shown here is derived from an EMBL/GenBank/DDBJ whole genome shotgun (WGS) entry which is preliminary data.</text>
</comment>
<accession>A0A9P7JAC7</accession>
<dbReference type="OrthoDB" id="3268967at2759"/>
<dbReference type="RefSeq" id="XP_041189595.1">
    <property type="nucleotide sequence ID" value="XM_041329359.1"/>
</dbReference>
<feature type="non-terminal residue" evidence="1">
    <location>
        <position position="1"/>
    </location>
</feature>
<reference evidence="1" key="1">
    <citation type="journal article" date="2020" name="New Phytol.">
        <title>Comparative genomics reveals dynamic genome evolution in host specialist ectomycorrhizal fungi.</title>
        <authorList>
            <person name="Lofgren L.A."/>
            <person name="Nguyen N.H."/>
            <person name="Vilgalys R."/>
            <person name="Ruytinx J."/>
            <person name="Liao H.L."/>
            <person name="Branco S."/>
            <person name="Kuo A."/>
            <person name="LaButti K."/>
            <person name="Lipzen A."/>
            <person name="Andreopoulos W."/>
            <person name="Pangilinan J."/>
            <person name="Riley R."/>
            <person name="Hundley H."/>
            <person name="Na H."/>
            <person name="Barry K."/>
            <person name="Grigoriev I.V."/>
            <person name="Stajich J.E."/>
            <person name="Kennedy P.G."/>
        </authorList>
    </citation>
    <scope>NUCLEOTIDE SEQUENCE</scope>
    <source>
        <strain evidence="1">MN1</strain>
    </source>
</reference>
<gene>
    <name evidence="1" type="ORF">BJ212DRAFT_1219925</name>
</gene>
<evidence type="ECO:0000313" key="2">
    <source>
        <dbReference type="Proteomes" id="UP000807769"/>
    </source>
</evidence>
<dbReference type="EMBL" id="JABBWG010000032">
    <property type="protein sequence ID" value="KAG1810699.1"/>
    <property type="molecule type" value="Genomic_DNA"/>
</dbReference>
<dbReference type="AlphaFoldDB" id="A0A9P7JAC7"/>
<organism evidence="1 2">
    <name type="scientific">Suillus subaureus</name>
    <dbReference type="NCBI Taxonomy" id="48587"/>
    <lineage>
        <taxon>Eukaryota</taxon>
        <taxon>Fungi</taxon>
        <taxon>Dikarya</taxon>
        <taxon>Basidiomycota</taxon>
        <taxon>Agaricomycotina</taxon>
        <taxon>Agaricomycetes</taxon>
        <taxon>Agaricomycetidae</taxon>
        <taxon>Boletales</taxon>
        <taxon>Suillineae</taxon>
        <taxon>Suillaceae</taxon>
        <taxon>Suillus</taxon>
    </lineage>
</organism>
<name>A0A9P7JAC7_9AGAM</name>
<proteinExistence type="predicted"/>
<keyword evidence="2" id="KW-1185">Reference proteome</keyword>